<proteinExistence type="predicted"/>
<gene>
    <name evidence="2" type="ORF">PRMUPPPA20_15370</name>
</gene>
<dbReference type="RefSeq" id="WP_041385745.1">
    <property type="nucleotide sequence ID" value="NZ_BPTT01000001.1"/>
</dbReference>
<dbReference type="InterPro" id="IPR055650">
    <property type="entry name" value="DUF7226"/>
</dbReference>
<reference evidence="2" key="1">
    <citation type="submission" date="2021-08" db="EMBL/GenBank/DDBJ databases">
        <title>Prevotella lacticifex sp. nov., isolated from rumen of cow.</title>
        <authorList>
            <person name="Shinkai T."/>
            <person name="Ikeyama N."/>
            <person name="Kumagai M."/>
            <person name="Ohmori H."/>
            <person name="Sakamoto M."/>
            <person name="Ohkuma M."/>
            <person name="Mitsumori M."/>
        </authorList>
    </citation>
    <scope>NUCLEOTIDE SEQUENCE</scope>
    <source>
        <strain evidence="2">JCM 8259</strain>
    </source>
</reference>
<dbReference type="Proteomes" id="UP000887097">
    <property type="component" value="Unassembled WGS sequence"/>
</dbReference>
<dbReference type="EMBL" id="BPTT01000001">
    <property type="protein sequence ID" value="GJG33428.1"/>
    <property type="molecule type" value="Genomic_DNA"/>
</dbReference>
<evidence type="ECO:0000313" key="2">
    <source>
        <dbReference type="EMBL" id="GJG33428.1"/>
    </source>
</evidence>
<dbReference type="Pfam" id="PF23871">
    <property type="entry name" value="DUF7226"/>
    <property type="match status" value="1"/>
</dbReference>
<accession>A0AA37I3L8</accession>
<evidence type="ECO:0000259" key="1">
    <source>
        <dbReference type="Pfam" id="PF23871"/>
    </source>
</evidence>
<feature type="domain" description="DUF7226" evidence="1">
    <location>
        <begin position="14"/>
        <end position="143"/>
    </location>
</feature>
<sequence>MGKVLIQANNLDLVVDTFMYIYMHPGCSKQELADYCGFTLRQADYYTNACKYLDLINDDWSKTTLAVDIFTNNPAEISERIYARIISDELMGQIFARIYVLPNEDHSTFALELTKEYYPGYSETVYERRSDNIVKWCRRIIEEMNTKY</sequence>
<evidence type="ECO:0000313" key="3">
    <source>
        <dbReference type="Proteomes" id="UP000887097"/>
    </source>
</evidence>
<name>A0AA37I3L8_XYLRU</name>
<dbReference type="AlphaFoldDB" id="A0AA37I3L8"/>
<organism evidence="2 3">
    <name type="scientific">Xylanibacter ruminicola</name>
    <name type="common">Prevotella ruminicola</name>
    <dbReference type="NCBI Taxonomy" id="839"/>
    <lineage>
        <taxon>Bacteria</taxon>
        <taxon>Pseudomonadati</taxon>
        <taxon>Bacteroidota</taxon>
        <taxon>Bacteroidia</taxon>
        <taxon>Bacteroidales</taxon>
        <taxon>Prevotellaceae</taxon>
        <taxon>Xylanibacter</taxon>
    </lineage>
</organism>
<protein>
    <recommendedName>
        <fullName evidence="1">DUF7226 domain-containing protein</fullName>
    </recommendedName>
</protein>
<comment type="caution">
    <text evidence="2">The sequence shown here is derived from an EMBL/GenBank/DDBJ whole genome shotgun (WGS) entry which is preliminary data.</text>
</comment>
<dbReference type="GeneID" id="31500574"/>